<dbReference type="STRING" id="629741.GCWU000324_02886"/>
<name>C4GMF1_9NEIS</name>
<comment type="caution">
    <text evidence="1">The sequence shown here is derived from an EMBL/GenBank/DDBJ whole genome shotgun (WGS) entry which is preliminary data.</text>
</comment>
<organism evidence="1 2">
    <name type="scientific">Kingella oralis ATCC 51147</name>
    <dbReference type="NCBI Taxonomy" id="629741"/>
    <lineage>
        <taxon>Bacteria</taxon>
        <taxon>Pseudomonadati</taxon>
        <taxon>Pseudomonadota</taxon>
        <taxon>Betaproteobacteria</taxon>
        <taxon>Neisseriales</taxon>
        <taxon>Neisseriaceae</taxon>
        <taxon>Kingella</taxon>
    </lineage>
</organism>
<gene>
    <name evidence="1" type="ORF">GCWU000324_02886</name>
</gene>
<sequence>MPAAQHVAKFFLNPTWLFSLWFEQVQFKLSAKRQTHAATV</sequence>
<dbReference type="HOGENOM" id="CLU_3291020_0_0_4"/>
<evidence type="ECO:0000313" key="1">
    <source>
        <dbReference type="EMBL" id="EEP66910.1"/>
    </source>
</evidence>
<protein>
    <submittedName>
        <fullName evidence="1">Uncharacterized protein</fullName>
    </submittedName>
</protein>
<proteinExistence type="predicted"/>
<keyword evidence="2" id="KW-1185">Reference proteome</keyword>
<dbReference type="AlphaFoldDB" id="C4GMF1"/>
<reference evidence="1" key="1">
    <citation type="submission" date="2009-04" db="EMBL/GenBank/DDBJ databases">
        <authorList>
            <person name="Weinstock G."/>
            <person name="Sodergren E."/>
            <person name="Clifton S."/>
            <person name="Fulton L."/>
            <person name="Fulton B."/>
            <person name="Courtney L."/>
            <person name="Fronick C."/>
            <person name="Harrison M."/>
            <person name="Strong C."/>
            <person name="Farmer C."/>
            <person name="Delahaunty K."/>
            <person name="Markovic C."/>
            <person name="Hall O."/>
            <person name="Minx P."/>
            <person name="Tomlinson C."/>
            <person name="Mitreva M."/>
            <person name="Nelson J."/>
            <person name="Hou S."/>
            <person name="Wollam A."/>
            <person name="Pepin K.H."/>
            <person name="Johnson M."/>
            <person name="Bhonagiri V."/>
            <person name="Nash W.E."/>
            <person name="Warren W."/>
            <person name="Chinwalla A."/>
            <person name="Mardis E.R."/>
            <person name="Wilson R.K."/>
        </authorList>
    </citation>
    <scope>NUCLEOTIDE SEQUENCE [LARGE SCALE GENOMIC DNA]</scope>
    <source>
        <strain evidence="1">ATCC 51147</strain>
    </source>
</reference>
<dbReference type="Proteomes" id="UP000003009">
    <property type="component" value="Unassembled WGS sequence"/>
</dbReference>
<dbReference type="EMBL" id="ACJW02000007">
    <property type="protein sequence ID" value="EEP66910.1"/>
    <property type="molecule type" value="Genomic_DNA"/>
</dbReference>
<accession>C4GMF1</accession>
<evidence type="ECO:0000313" key="2">
    <source>
        <dbReference type="Proteomes" id="UP000003009"/>
    </source>
</evidence>